<dbReference type="InterPro" id="IPR033811">
    <property type="entry name" value="Proteasome_beta_3"/>
</dbReference>
<sequence>MSIMEYNGGCCVAMAGKDCVAIASDLRFGIQGITVGTDYEKVFELGPQLFVGLPGLATDAETVLQRLKFRVNMYELKEGRAMQPKVLGAMLSNMLYERRFGPFFVEPMIAGINSITLKPYMTGMDMIGCLSESEDFIVSGTCSEQLFGMCEATWEPNLEPDDLFETISQVLMNAFDRDAASGWGAVVHIIEKDKVTTKKIKTRMD</sequence>
<proteinExistence type="evidence at transcript level"/>
<dbReference type="PROSITE" id="PS51476">
    <property type="entry name" value="PROTEASOME_BETA_2"/>
    <property type="match status" value="1"/>
</dbReference>
<evidence type="ECO:0000313" key="7">
    <source>
        <dbReference type="EMBL" id="QBH73449.1"/>
    </source>
</evidence>
<dbReference type="GO" id="GO:0005737">
    <property type="term" value="C:cytoplasm"/>
    <property type="evidence" value="ECO:0007669"/>
    <property type="project" value="UniProtKB-SubCell"/>
</dbReference>
<dbReference type="InterPro" id="IPR023333">
    <property type="entry name" value="Proteasome_suB-type"/>
</dbReference>
<dbReference type="InterPro" id="IPR001353">
    <property type="entry name" value="Proteasome_sua/b"/>
</dbReference>
<comment type="similarity">
    <text evidence="6">Belongs to the peptidase T1B family.</text>
</comment>
<keyword evidence="1 6" id="KW-0963">Cytoplasm</keyword>
<evidence type="ECO:0000256" key="4">
    <source>
        <dbReference type="ARBA" id="ARBA00024953"/>
    </source>
</evidence>
<dbReference type="PANTHER" id="PTHR32194">
    <property type="entry name" value="METALLOPROTEASE TLDD"/>
    <property type="match status" value="1"/>
</dbReference>
<dbReference type="GO" id="GO:0019774">
    <property type="term" value="C:proteasome core complex, beta-subunit complex"/>
    <property type="evidence" value="ECO:0007669"/>
    <property type="project" value="InterPro"/>
</dbReference>
<comment type="subunit">
    <text evidence="6">Component of the proteasome complex.</text>
</comment>
<dbReference type="EMBL" id="MH638059">
    <property type="protein sequence ID" value="QBH73449.1"/>
    <property type="molecule type" value="mRNA"/>
</dbReference>
<dbReference type="InterPro" id="IPR016050">
    <property type="entry name" value="Proteasome_bsu_CS"/>
</dbReference>
<name>A0A481SXX4_FRAVS</name>
<comment type="subcellular location">
    <subcellularLocation>
        <location evidence="6">Cytoplasm</location>
    </subcellularLocation>
    <subcellularLocation>
        <location evidence="6">Nucleus</location>
    </subcellularLocation>
</comment>
<dbReference type="GO" id="GO:0043161">
    <property type="term" value="P:proteasome-mediated ubiquitin-dependent protein catabolic process"/>
    <property type="evidence" value="ECO:0007669"/>
    <property type="project" value="InterPro"/>
</dbReference>
<dbReference type="Gene3D" id="3.60.20.10">
    <property type="entry name" value="Glutamine Phosphoribosylpyrophosphate, subunit 1, domain 1"/>
    <property type="match status" value="1"/>
</dbReference>
<dbReference type="GO" id="GO:0005634">
    <property type="term" value="C:nucleus"/>
    <property type="evidence" value="ECO:0007669"/>
    <property type="project" value="UniProtKB-SubCell"/>
</dbReference>
<dbReference type="Pfam" id="PF00227">
    <property type="entry name" value="Proteasome"/>
    <property type="match status" value="1"/>
</dbReference>
<keyword evidence="3 6" id="KW-0539">Nucleus</keyword>
<protein>
    <recommendedName>
        <fullName evidence="6">Proteasome subunit beta</fullName>
    </recommendedName>
</protein>
<evidence type="ECO:0000256" key="6">
    <source>
        <dbReference type="RuleBase" id="RU004203"/>
    </source>
</evidence>
<accession>A0A481SXX4</accession>
<comment type="function">
    <text evidence="6">Component of the proteasome, a multicatalytic proteinase complex which is characterized by its ability to cleave peptides with Arg, Phe, Tyr, Leu, and Glu adjacent to the leaving group at neutral or slightly basic pH. The proteasome has an ATP-dependent proteolytic activity.</text>
</comment>
<dbReference type="PANTHER" id="PTHR32194:SF10">
    <property type="entry name" value="PROTEASOME SUBUNIT BETA TYPE-3"/>
    <property type="match status" value="1"/>
</dbReference>
<dbReference type="SUPFAM" id="SSF56235">
    <property type="entry name" value="N-terminal nucleophile aminohydrolases (Ntn hydrolases)"/>
    <property type="match status" value="1"/>
</dbReference>
<dbReference type="InterPro" id="IPR029055">
    <property type="entry name" value="Ntn_hydrolases_N"/>
</dbReference>
<comment type="function">
    <text evidence="4">Non-catalytic component of the proteasome, a multicatalytic proteinase complex which is characterized by its ability to cleave peptides with Arg, Phe, Tyr, Leu, and Glu adjacent to the leaving group at neutral or slightly basic pH. The proteasome has an ATP-dependent proteolytic activity.</text>
</comment>
<evidence type="ECO:0000256" key="1">
    <source>
        <dbReference type="ARBA" id="ARBA00022490"/>
    </source>
</evidence>
<comment type="subunit">
    <text evidence="5">The 26S proteasome consists of a 20S proteasome core and two 19S regulatory subunits. The 20S proteasome core is composed of 28 subunits that are arranged in four stacked rings, resulting in a barrel-shaped structure. The two end rings are each formed by seven alpha subunits, and the two central rings are each formed by seven beta subunits. The catalytic chamber with the active sites is on the inside of the barrel.</text>
</comment>
<evidence type="ECO:0000256" key="3">
    <source>
        <dbReference type="ARBA" id="ARBA00023242"/>
    </source>
</evidence>
<evidence type="ECO:0000256" key="2">
    <source>
        <dbReference type="ARBA" id="ARBA00022942"/>
    </source>
</evidence>
<reference evidence="7" key="1">
    <citation type="journal article" date="2019" name="Sci. Rep.">
        <title>No signal of deleterious mutation accumulation in conserved gene sequences of extant asexual hexapods.</title>
        <authorList>
            <person name="Brandt A."/>
            <person name="Bast J."/>
            <person name="Scheu S."/>
            <person name="Meusemann K."/>
            <person name="Donath A."/>
            <person name="Schuette K."/>
            <person name="Machida R."/>
            <person name="Kraaijeveld K."/>
        </authorList>
    </citation>
    <scope>NUCLEOTIDE SEQUENCE</scope>
    <source>
        <strain evidence="7">OG9945</strain>
    </source>
</reference>
<evidence type="ECO:0000256" key="5">
    <source>
        <dbReference type="ARBA" id="ARBA00026071"/>
    </source>
</evidence>
<keyword evidence="2 6" id="KW-0647">Proteasome</keyword>
<dbReference type="PROSITE" id="PS00854">
    <property type="entry name" value="PROTEASOME_BETA_1"/>
    <property type="match status" value="1"/>
</dbReference>
<organism evidence="7">
    <name type="scientific">Franklinothrips vespiformis</name>
    <name type="common">Thrips</name>
    <name type="synonym">Aeolothrips vespiformis</name>
    <dbReference type="NCBI Taxonomy" id="297892"/>
    <lineage>
        <taxon>Eukaryota</taxon>
        <taxon>Metazoa</taxon>
        <taxon>Ecdysozoa</taxon>
        <taxon>Arthropoda</taxon>
        <taxon>Hexapoda</taxon>
        <taxon>Insecta</taxon>
        <taxon>Pterygota</taxon>
        <taxon>Neoptera</taxon>
        <taxon>Paraneoptera</taxon>
        <taxon>Thysanoptera</taxon>
        <taxon>Terebrantia</taxon>
        <taxon>Aeolothripoidea</taxon>
        <taxon>Aeolothripidae</taxon>
        <taxon>Franklinothrips</taxon>
    </lineage>
</organism>
<dbReference type="CDD" id="cd03759">
    <property type="entry name" value="proteasome_beta_type_3"/>
    <property type="match status" value="1"/>
</dbReference>
<dbReference type="AlphaFoldDB" id="A0A481SXX4"/>
<dbReference type="FunFam" id="3.60.20.10:FF:000003">
    <property type="entry name" value="Proteasome subunit beta type-3"/>
    <property type="match status" value="1"/>
</dbReference>